<feature type="coiled-coil region" evidence="9">
    <location>
        <begin position="547"/>
        <end position="599"/>
    </location>
</feature>
<keyword evidence="3" id="KW-0274">FAD</keyword>
<dbReference type="Pfam" id="PF01266">
    <property type="entry name" value="DAO"/>
    <property type="match status" value="1"/>
</dbReference>
<evidence type="ECO:0000256" key="7">
    <source>
        <dbReference type="ARBA" id="ARBA00038878"/>
    </source>
</evidence>
<sequence>MQKVDCLIVGGGIVGVAVARHLQATFSHVKCLLVEKENTLAKHQTGHNSGVIHAGIYYKTGSLKAKLCIAGLKRTYEYCDTNHIPYKKCGKLIVAVERDQLGRLENIYRQAIENGVQDVKLLDSNQIRELEPNCRGIQAIHSPHTGIIDYGLLCRHFGKSFEQLGGRIALNFEAEKFLSSGDATYPILVKSKTNSTFLSRYVITCGGLQADQLAIACGGSKNPTIVPFRGDYLVLKSNRNELKINGNIYPVPDPRFPFLGVHFTPRMDGSIWLGPNAVLSMKREGYGLFDISIKDTVDLALNGGLRKLAWKNMSYGINEMRRAYSLSATVRELQKFVPSLTVNDVERGPSGIRAQALSDDGNLVEDFVFETVNTGDLKDLILHVRNAPSPAATSSLPIADMIVAKAKEYLTNMSLAEQLSEMGFEKNQIDSAINIGKAANMEQAIDWITTHDNEITSGATASSEPVLTLSSSDSASATAAATADAQVEANSLKCDECGKLLKDADAATAHAMKTNHSSFSECTQVIKPLTNEEREEMKKKIQERIVARRKEQQMADEKRAIDMEKKRISDGKTLLEIKQKREEDEMKKIAEANRREKLETQLAKQRAIERIEADKRARREKAAAEKSGGVVGDVPAAKPQVATVLQPTRQYDECNLQIRLSDGSTIRHTFKAADRFEKVIEWIHQTHHTNPFILVQNYPKKEFNESDNYKSLNELGLVPSGSLMMKPLTHFQT</sequence>
<dbReference type="Proteomes" id="UP000663866">
    <property type="component" value="Unassembled WGS sequence"/>
</dbReference>
<dbReference type="Gene3D" id="3.50.50.60">
    <property type="entry name" value="FAD/NAD(P)-binding domain"/>
    <property type="match status" value="1"/>
</dbReference>
<evidence type="ECO:0000256" key="4">
    <source>
        <dbReference type="ARBA" id="ARBA00023002"/>
    </source>
</evidence>
<evidence type="ECO:0000313" key="13">
    <source>
        <dbReference type="Proteomes" id="UP000663866"/>
    </source>
</evidence>
<dbReference type="EC" id="1.1.99.2" evidence="7"/>
<comment type="similarity">
    <text evidence="6">Belongs to the L2HGDH family.</text>
</comment>
<keyword evidence="4" id="KW-0560">Oxidoreductase</keyword>
<evidence type="ECO:0000256" key="3">
    <source>
        <dbReference type="ARBA" id="ARBA00022827"/>
    </source>
</evidence>
<gene>
    <name evidence="12" type="ORF">OVN521_LOCUS243</name>
</gene>
<evidence type="ECO:0000256" key="2">
    <source>
        <dbReference type="ARBA" id="ARBA00022630"/>
    </source>
</evidence>
<protein>
    <recommendedName>
        <fullName evidence="8">L-2-hydroxyglutarate dehydrogenase, mitochondrial</fullName>
        <ecNumber evidence="7">1.1.99.2</ecNumber>
    </recommendedName>
</protein>
<dbReference type="InterPro" id="IPR029071">
    <property type="entry name" value="Ubiquitin-like_domsf"/>
</dbReference>
<dbReference type="Gene3D" id="3.30.9.10">
    <property type="entry name" value="D-Amino Acid Oxidase, subunit A, domain 2"/>
    <property type="match status" value="1"/>
</dbReference>
<dbReference type="PANTHER" id="PTHR43104">
    <property type="entry name" value="L-2-HYDROXYGLUTARATE DEHYDROGENASE, MITOCHONDRIAL"/>
    <property type="match status" value="1"/>
</dbReference>
<dbReference type="Pfam" id="PF24560">
    <property type="entry name" value="zf-C2H2_OTU1_C"/>
    <property type="match status" value="1"/>
</dbReference>
<dbReference type="Gene3D" id="3.10.20.90">
    <property type="entry name" value="Phosphatidylinositol 3-kinase Catalytic Subunit, Chain A, domain 1"/>
    <property type="match status" value="1"/>
</dbReference>
<dbReference type="InterPro" id="IPR036188">
    <property type="entry name" value="FAD/NAD-bd_sf"/>
</dbReference>
<dbReference type="InterPro" id="IPR057766">
    <property type="entry name" value="Znf-C2H2_OTU1-like_C"/>
</dbReference>
<evidence type="ECO:0000256" key="8">
    <source>
        <dbReference type="ARBA" id="ARBA00041137"/>
    </source>
</evidence>
<dbReference type="NCBIfam" id="NF008726">
    <property type="entry name" value="PRK11728.1"/>
    <property type="match status" value="1"/>
</dbReference>
<dbReference type="SUPFAM" id="SSF51905">
    <property type="entry name" value="FAD/NAD(P)-binding domain"/>
    <property type="match status" value="1"/>
</dbReference>
<proteinExistence type="inferred from homology"/>
<dbReference type="SUPFAM" id="SSF54236">
    <property type="entry name" value="Ubiquitin-like"/>
    <property type="match status" value="1"/>
</dbReference>
<evidence type="ECO:0000259" key="11">
    <source>
        <dbReference type="PROSITE" id="PS50033"/>
    </source>
</evidence>
<evidence type="ECO:0000259" key="10">
    <source>
        <dbReference type="PROSITE" id="PS50030"/>
    </source>
</evidence>
<dbReference type="InterPro" id="IPR013087">
    <property type="entry name" value="Znf_C2H2_type"/>
</dbReference>
<dbReference type="InterPro" id="IPR001012">
    <property type="entry name" value="UBX_dom"/>
</dbReference>
<dbReference type="SUPFAM" id="SSF46934">
    <property type="entry name" value="UBA-like"/>
    <property type="match status" value="1"/>
</dbReference>
<keyword evidence="13" id="KW-1185">Reference proteome</keyword>
<dbReference type="PROSITE" id="PS50033">
    <property type="entry name" value="UBX"/>
    <property type="match status" value="1"/>
</dbReference>
<dbReference type="Pfam" id="PF00789">
    <property type="entry name" value="UBX"/>
    <property type="match status" value="1"/>
</dbReference>
<dbReference type="PROSITE" id="PS50030">
    <property type="entry name" value="UBA"/>
    <property type="match status" value="1"/>
</dbReference>
<dbReference type="InterPro" id="IPR006076">
    <property type="entry name" value="FAD-dep_OxRdtase"/>
</dbReference>
<comment type="caution">
    <text evidence="12">The sequence shown here is derived from an EMBL/GenBank/DDBJ whole genome shotgun (WGS) entry which is preliminary data.</text>
</comment>
<evidence type="ECO:0000313" key="12">
    <source>
        <dbReference type="EMBL" id="CAF3735500.1"/>
    </source>
</evidence>
<reference evidence="12" key="1">
    <citation type="submission" date="2021-02" db="EMBL/GenBank/DDBJ databases">
        <authorList>
            <person name="Nowell W R."/>
        </authorList>
    </citation>
    <scope>NUCLEOTIDE SEQUENCE</scope>
</reference>
<name>A0A818X5U1_9BILA</name>
<dbReference type="CDD" id="cd22249">
    <property type="entry name" value="UDM1_RNF168_RNF169-like"/>
    <property type="match status" value="1"/>
</dbReference>
<dbReference type="PROSITE" id="PS00028">
    <property type="entry name" value="ZINC_FINGER_C2H2_1"/>
    <property type="match status" value="1"/>
</dbReference>
<dbReference type="SMART" id="SM00166">
    <property type="entry name" value="UBX"/>
    <property type="match status" value="1"/>
</dbReference>
<dbReference type="EMBL" id="CAJOBG010000012">
    <property type="protein sequence ID" value="CAF3735500.1"/>
    <property type="molecule type" value="Genomic_DNA"/>
</dbReference>
<comment type="cofactor">
    <cofactor evidence="1">
        <name>FAD</name>
        <dbReference type="ChEBI" id="CHEBI:57692"/>
    </cofactor>
</comment>
<comment type="catalytic activity">
    <reaction evidence="5">
        <text>(S)-2-hydroxyglutarate + A = 2-oxoglutarate + AH2</text>
        <dbReference type="Rhea" id="RHEA:21252"/>
        <dbReference type="ChEBI" id="CHEBI:13193"/>
        <dbReference type="ChEBI" id="CHEBI:16782"/>
        <dbReference type="ChEBI" id="CHEBI:16810"/>
        <dbReference type="ChEBI" id="CHEBI:17499"/>
        <dbReference type="EC" id="1.1.99.2"/>
    </reaction>
</comment>
<feature type="domain" description="UBX" evidence="11">
    <location>
        <begin position="649"/>
        <end position="725"/>
    </location>
</feature>
<dbReference type="AlphaFoldDB" id="A0A818X5U1"/>
<dbReference type="PANTHER" id="PTHR43104:SF2">
    <property type="entry name" value="L-2-HYDROXYGLUTARATE DEHYDROGENASE, MITOCHONDRIAL"/>
    <property type="match status" value="1"/>
</dbReference>
<evidence type="ECO:0000256" key="6">
    <source>
        <dbReference type="ARBA" id="ARBA00037941"/>
    </source>
</evidence>
<feature type="domain" description="UBA" evidence="10">
    <location>
        <begin position="405"/>
        <end position="451"/>
    </location>
</feature>
<keyword evidence="2" id="KW-0285">Flavoprotein</keyword>
<evidence type="ECO:0000256" key="9">
    <source>
        <dbReference type="SAM" id="Coils"/>
    </source>
</evidence>
<organism evidence="12 13">
    <name type="scientific">Rotaria magnacalcarata</name>
    <dbReference type="NCBI Taxonomy" id="392030"/>
    <lineage>
        <taxon>Eukaryota</taxon>
        <taxon>Metazoa</taxon>
        <taxon>Spiralia</taxon>
        <taxon>Gnathifera</taxon>
        <taxon>Rotifera</taxon>
        <taxon>Eurotatoria</taxon>
        <taxon>Bdelloidea</taxon>
        <taxon>Philodinida</taxon>
        <taxon>Philodinidae</taxon>
        <taxon>Rotaria</taxon>
    </lineage>
</organism>
<evidence type="ECO:0000256" key="5">
    <source>
        <dbReference type="ARBA" id="ARBA00036066"/>
    </source>
</evidence>
<keyword evidence="9" id="KW-0175">Coiled coil</keyword>
<evidence type="ECO:0000256" key="1">
    <source>
        <dbReference type="ARBA" id="ARBA00001974"/>
    </source>
</evidence>
<dbReference type="GO" id="GO:0047545">
    <property type="term" value="F:(S)-2-hydroxyglutarate dehydrogenase activity"/>
    <property type="evidence" value="ECO:0007669"/>
    <property type="project" value="UniProtKB-EC"/>
</dbReference>
<accession>A0A818X5U1</accession>
<dbReference type="InterPro" id="IPR015940">
    <property type="entry name" value="UBA"/>
</dbReference>
<dbReference type="Gene3D" id="1.10.8.10">
    <property type="entry name" value="DNA helicase RuvA subunit, C-terminal domain"/>
    <property type="match status" value="1"/>
</dbReference>
<dbReference type="InterPro" id="IPR009060">
    <property type="entry name" value="UBA-like_sf"/>
</dbReference>